<evidence type="ECO:0000313" key="2">
    <source>
        <dbReference type="Proteomes" id="UP000256530"/>
    </source>
</evidence>
<protein>
    <submittedName>
        <fullName evidence="1">Uncharacterized protein</fullName>
    </submittedName>
</protein>
<dbReference type="AlphaFoldDB" id="A0A3D9UX95"/>
<sequence length="30" mass="3600">MGLIYKVADQAWEFESIHKLNYKTFVEEIP</sequence>
<gene>
    <name evidence="1" type="ORF">DET55_11870</name>
</gene>
<proteinExistence type="predicted"/>
<comment type="caution">
    <text evidence="1">The sequence shown here is derived from an EMBL/GenBank/DDBJ whole genome shotgun (WGS) entry which is preliminary data.</text>
</comment>
<reference evidence="1 2" key="1">
    <citation type="submission" date="2018-08" db="EMBL/GenBank/DDBJ databases">
        <title>Freshwater and sediment microbial communities from various areas in North America, analyzing microbe dynamics in response to fracking.</title>
        <authorList>
            <person name="Lamendella R."/>
        </authorList>
    </citation>
    <scope>NUCLEOTIDE SEQUENCE [LARGE SCALE GENOMIC DNA]</scope>
    <source>
        <strain evidence="1 2">DB-1</strain>
    </source>
</reference>
<dbReference type="EMBL" id="QTTY01000018">
    <property type="protein sequence ID" value="REF32590.1"/>
    <property type="molecule type" value="Genomic_DNA"/>
</dbReference>
<name>A0A3D9UX95_BACMY</name>
<dbReference type="Proteomes" id="UP000256530">
    <property type="component" value="Unassembled WGS sequence"/>
</dbReference>
<organism evidence="1 2">
    <name type="scientific">Bacillus mycoides</name>
    <dbReference type="NCBI Taxonomy" id="1405"/>
    <lineage>
        <taxon>Bacteria</taxon>
        <taxon>Bacillati</taxon>
        <taxon>Bacillota</taxon>
        <taxon>Bacilli</taxon>
        <taxon>Bacillales</taxon>
        <taxon>Bacillaceae</taxon>
        <taxon>Bacillus</taxon>
        <taxon>Bacillus cereus group</taxon>
    </lineage>
</organism>
<accession>A0A3D9UX95</accession>
<evidence type="ECO:0000313" key="1">
    <source>
        <dbReference type="EMBL" id="REF32590.1"/>
    </source>
</evidence>